<dbReference type="EMBL" id="DSIY01000278">
    <property type="protein sequence ID" value="HEG92153.1"/>
    <property type="molecule type" value="Genomic_DNA"/>
</dbReference>
<dbReference type="Gene3D" id="3.50.50.60">
    <property type="entry name" value="FAD/NAD(P)-binding domain"/>
    <property type="match status" value="2"/>
</dbReference>
<dbReference type="PRINTS" id="PR00469">
    <property type="entry name" value="PNDRDTASEII"/>
</dbReference>
<protein>
    <submittedName>
        <fullName evidence="2">NAD(P)/FAD-dependent oxidoreductase</fullName>
    </submittedName>
</protein>
<proteinExistence type="predicted"/>
<dbReference type="InterPro" id="IPR036188">
    <property type="entry name" value="FAD/NAD-bd_sf"/>
</dbReference>
<evidence type="ECO:0000313" key="2">
    <source>
        <dbReference type="EMBL" id="HEG92153.1"/>
    </source>
</evidence>
<dbReference type="GO" id="GO:0016491">
    <property type="term" value="F:oxidoreductase activity"/>
    <property type="evidence" value="ECO:0007669"/>
    <property type="project" value="InterPro"/>
</dbReference>
<dbReference type="PANTHER" id="PTHR43755">
    <property type="match status" value="1"/>
</dbReference>
<dbReference type="AlphaFoldDB" id="A0A831WZX0"/>
<dbReference type="PANTHER" id="PTHR43755:SF1">
    <property type="entry name" value="FAD-DEPENDENT PYRIDINE NUCLEOTIDE-DISULPHIDE OXIDOREDUCTASE"/>
    <property type="match status" value="1"/>
</dbReference>
<gene>
    <name evidence="2" type="ORF">ENP34_12060</name>
</gene>
<accession>A0A831WZX0</accession>
<feature type="domain" description="FAD/NAD(P)-binding" evidence="1">
    <location>
        <begin position="4"/>
        <end position="313"/>
    </location>
</feature>
<sequence>MSRAVVILGAGPGGLIAAQRLRRYLPPEIAITVIDRADEQRLGISLLLVMRGWRNPADVSLRPAQVLRDGIVFLHAEVTGIDPAARRVHTDRGDLPYDALVVALGAEVVPEVIPGLEAAIAAGAAGQFYTLGGALHLRERLACFAGGRILVVVARLPYKCPPAPYEGALLIADRAREHGVSDSVQVALFTPEPQPLAVAGPAVGQQLTELLAERGITLHTGQELVAVDAAHREAVFSSGAREPFDLLVVIPPHQPPAVVRAAGLTGETGWVPVAFPTMRAPVDGVWAVGDVTALRLPNGLPMPKAAVFAQQQADAAARDIARSLGATAPEPEISGRGRCWFITGAGEAGYVEGEFLTEPAPVVQLYAPAAEHFRAMEQELAEWSAQASG</sequence>
<dbReference type="InterPro" id="IPR023753">
    <property type="entry name" value="FAD/NAD-binding_dom"/>
</dbReference>
<name>A0A831WZX0_9BACT</name>
<organism evidence="2">
    <name type="scientific">Thermorudis peleae</name>
    <dbReference type="NCBI Taxonomy" id="1382356"/>
    <lineage>
        <taxon>Bacteria</taxon>
        <taxon>Pseudomonadati</taxon>
        <taxon>Thermomicrobiota</taxon>
        <taxon>Thermomicrobia</taxon>
        <taxon>Thermomicrobia incertae sedis</taxon>
        <taxon>Thermorudis</taxon>
    </lineage>
</organism>
<comment type="caution">
    <text evidence="2">The sequence shown here is derived from an EMBL/GenBank/DDBJ whole genome shotgun (WGS) entry which is preliminary data.</text>
</comment>
<dbReference type="InterPro" id="IPR052541">
    <property type="entry name" value="SQRD"/>
</dbReference>
<reference evidence="2" key="1">
    <citation type="journal article" date="2020" name="mSystems">
        <title>Genome- and Community-Level Interaction Insights into Carbon Utilization and Element Cycling Functions of Hydrothermarchaeota in Hydrothermal Sediment.</title>
        <authorList>
            <person name="Zhou Z."/>
            <person name="Liu Y."/>
            <person name="Xu W."/>
            <person name="Pan J."/>
            <person name="Luo Z.H."/>
            <person name="Li M."/>
        </authorList>
    </citation>
    <scope>NUCLEOTIDE SEQUENCE [LARGE SCALE GENOMIC DNA]</scope>
    <source>
        <strain evidence="2">SpSt-210</strain>
    </source>
</reference>
<dbReference type="SUPFAM" id="SSF51905">
    <property type="entry name" value="FAD/NAD(P)-binding domain"/>
    <property type="match status" value="2"/>
</dbReference>
<evidence type="ECO:0000259" key="1">
    <source>
        <dbReference type="Pfam" id="PF07992"/>
    </source>
</evidence>
<dbReference type="PRINTS" id="PR00368">
    <property type="entry name" value="FADPNR"/>
</dbReference>
<dbReference type="Pfam" id="PF07992">
    <property type="entry name" value="Pyr_redox_2"/>
    <property type="match status" value="1"/>
</dbReference>